<organism evidence="1 2">
    <name type="scientific">Henosepilachna vigintioctopunctata</name>
    <dbReference type="NCBI Taxonomy" id="420089"/>
    <lineage>
        <taxon>Eukaryota</taxon>
        <taxon>Metazoa</taxon>
        <taxon>Ecdysozoa</taxon>
        <taxon>Arthropoda</taxon>
        <taxon>Hexapoda</taxon>
        <taxon>Insecta</taxon>
        <taxon>Pterygota</taxon>
        <taxon>Neoptera</taxon>
        <taxon>Endopterygota</taxon>
        <taxon>Coleoptera</taxon>
        <taxon>Polyphaga</taxon>
        <taxon>Cucujiformia</taxon>
        <taxon>Coccinelloidea</taxon>
        <taxon>Coccinellidae</taxon>
        <taxon>Epilachninae</taxon>
        <taxon>Epilachnini</taxon>
        <taxon>Henosepilachna</taxon>
    </lineage>
</organism>
<evidence type="ECO:0000313" key="1">
    <source>
        <dbReference type="EMBL" id="KAK9886580.1"/>
    </source>
</evidence>
<accession>A0AAW1V2Y4</accession>
<gene>
    <name evidence="1" type="ORF">WA026_017509</name>
</gene>
<evidence type="ECO:0000313" key="2">
    <source>
        <dbReference type="Proteomes" id="UP001431783"/>
    </source>
</evidence>
<keyword evidence="2" id="KW-1185">Reference proteome</keyword>
<proteinExistence type="predicted"/>
<dbReference type="Proteomes" id="UP001431783">
    <property type="component" value="Unassembled WGS sequence"/>
</dbReference>
<name>A0AAW1V2Y4_9CUCU</name>
<reference evidence="1 2" key="1">
    <citation type="submission" date="2023-03" db="EMBL/GenBank/DDBJ databases">
        <title>Genome insight into feeding habits of ladybird beetles.</title>
        <authorList>
            <person name="Li H.-S."/>
            <person name="Huang Y.-H."/>
            <person name="Pang H."/>
        </authorList>
    </citation>
    <scope>NUCLEOTIDE SEQUENCE [LARGE SCALE GENOMIC DNA]</scope>
    <source>
        <strain evidence="1">SYSU_2023b</strain>
        <tissue evidence="1">Whole body</tissue>
    </source>
</reference>
<comment type="caution">
    <text evidence="1">The sequence shown here is derived from an EMBL/GenBank/DDBJ whole genome shotgun (WGS) entry which is preliminary data.</text>
</comment>
<dbReference type="AlphaFoldDB" id="A0AAW1V2Y4"/>
<dbReference type="EMBL" id="JARQZJ010000101">
    <property type="protein sequence ID" value="KAK9886580.1"/>
    <property type="molecule type" value="Genomic_DNA"/>
</dbReference>
<sequence length="121" mass="13576">MAKSNSVFFFRTNEDINTDMLFARGGPGRRQSGPLAGGVDNGCGPLALKEYSRGLLLFVRPKVQGRSLPKTKWSVNDLHSVRHRARFSFLVSSILKTTLLNVEIRTEWGKEKMKNVVLDVI</sequence>
<protein>
    <submittedName>
        <fullName evidence="1">Uncharacterized protein</fullName>
    </submittedName>
</protein>